<dbReference type="AlphaFoldDB" id="A0ABD6F088"/>
<name>A0ABD6F088_9BILA</name>
<protein>
    <recommendedName>
        <fullName evidence="3">Secreted protein</fullName>
    </recommendedName>
</protein>
<organism evidence="1 2">
    <name type="scientific">Gnathostoma spinigerum</name>
    <dbReference type="NCBI Taxonomy" id="75299"/>
    <lineage>
        <taxon>Eukaryota</taxon>
        <taxon>Metazoa</taxon>
        <taxon>Ecdysozoa</taxon>
        <taxon>Nematoda</taxon>
        <taxon>Chromadorea</taxon>
        <taxon>Rhabditida</taxon>
        <taxon>Spirurina</taxon>
        <taxon>Gnathostomatomorpha</taxon>
        <taxon>Gnathostomatoidea</taxon>
        <taxon>Gnathostomatidae</taxon>
        <taxon>Gnathostoma</taxon>
    </lineage>
</organism>
<evidence type="ECO:0000313" key="1">
    <source>
        <dbReference type="EMBL" id="MFH4983276.1"/>
    </source>
</evidence>
<comment type="caution">
    <text evidence="1">The sequence shown here is derived from an EMBL/GenBank/DDBJ whole genome shotgun (WGS) entry which is preliminary data.</text>
</comment>
<evidence type="ECO:0008006" key="3">
    <source>
        <dbReference type="Google" id="ProtNLM"/>
    </source>
</evidence>
<accession>A0ABD6F088</accession>
<gene>
    <name evidence="1" type="ORF">AB6A40_009985</name>
</gene>
<proteinExistence type="predicted"/>
<dbReference type="EMBL" id="JBGFUD010011674">
    <property type="protein sequence ID" value="MFH4983276.1"/>
    <property type="molecule type" value="Genomic_DNA"/>
</dbReference>
<dbReference type="Proteomes" id="UP001608902">
    <property type="component" value="Unassembled WGS sequence"/>
</dbReference>
<keyword evidence="2" id="KW-1185">Reference proteome</keyword>
<evidence type="ECO:0000313" key="2">
    <source>
        <dbReference type="Proteomes" id="UP001608902"/>
    </source>
</evidence>
<sequence length="76" mass="8516">MITVAKRIRWPLCLVIPYFVDAHCKSSITLNNDARASFAVGSNINGIFFSFNSKAHVYWSRYSPIRFSTAVNASVS</sequence>
<reference evidence="1 2" key="1">
    <citation type="submission" date="2024-08" db="EMBL/GenBank/DDBJ databases">
        <title>Gnathostoma spinigerum genome.</title>
        <authorList>
            <person name="Gonzalez-Bertolin B."/>
            <person name="Monzon S."/>
            <person name="Zaballos A."/>
            <person name="Jimenez P."/>
            <person name="Dekumyoy P."/>
            <person name="Varona S."/>
            <person name="Cuesta I."/>
            <person name="Sumanam S."/>
            <person name="Adisakwattana P."/>
            <person name="Gasser R.B."/>
            <person name="Hernandez-Gonzalez A."/>
            <person name="Young N.D."/>
            <person name="Perteguer M.J."/>
        </authorList>
    </citation>
    <scope>NUCLEOTIDE SEQUENCE [LARGE SCALE GENOMIC DNA]</scope>
    <source>
        <strain evidence="1">AL3</strain>
        <tissue evidence="1">Liver</tissue>
    </source>
</reference>